<protein>
    <submittedName>
        <fullName evidence="1">Uncharacterized protein</fullName>
    </submittedName>
</protein>
<dbReference type="KEGG" id="wma:WM2015_746"/>
<evidence type="ECO:0000313" key="2">
    <source>
        <dbReference type="Proteomes" id="UP000066624"/>
    </source>
</evidence>
<dbReference type="GO" id="GO:0016301">
    <property type="term" value="F:kinase activity"/>
    <property type="evidence" value="ECO:0007669"/>
    <property type="project" value="InterPro"/>
</dbReference>
<dbReference type="SUPFAM" id="SSF52540">
    <property type="entry name" value="P-loop containing nucleoside triphosphate hydrolases"/>
    <property type="match status" value="1"/>
</dbReference>
<keyword evidence="2" id="KW-1185">Reference proteome</keyword>
<organism evidence="1 2">
    <name type="scientific">Wenzhouxiangella marina</name>
    <dbReference type="NCBI Taxonomy" id="1579979"/>
    <lineage>
        <taxon>Bacteria</taxon>
        <taxon>Pseudomonadati</taxon>
        <taxon>Pseudomonadota</taxon>
        <taxon>Gammaproteobacteria</taxon>
        <taxon>Chromatiales</taxon>
        <taxon>Wenzhouxiangellaceae</taxon>
        <taxon>Wenzhouxiangella</taxon>
    </lineage>
</organism>
<proteinExistence type="predicted"/>
<dbReference type="Proteomes" id="UP000066624">
    <property type="component" value="Chromosome"/>
</dbReference>
<dbReference type="GO" id="GO:0005524">
    <property type="term" value="F:ATP binding"/>
    <property type="evidence" value="ECO:0007669"/>
    <property type="project" value="InterPro"/>
</dbReference>
<dbReference type="InterPro" id="IPR006083">
    <property type="entry name" value="PRK/URK"/>
</dbReference>
<evidence type="ECO:0000313" key="1">
    <source>
        <dbReference type="EMBL" id="AKS41127.1"/>
    </source>
</evidence>
<sequence>MHGDQLVIEAHHVKAAEGILALLGPALSQGDRKQVLTIAGESGSGKSETAAALRDCLADQGIEAVIFQQDDYFVHPPHSNDRARRQDIDWVGPGEVRLALLDQHLAAFKRGEAEIDKPLVIYAEDRIDSETLKLESARIAIAEGTYTSLLEQADWRVFIDRTLEQTRAHREKRRRHDSELDPFIDRVLAIEHEIIRQHRDRADLIVHADYSVSCVEDGA</sequence>
<dbReference type="AlphaFoldDB" id="A0A0K0XU23"/>
<name>A0A0K0XU23_9GAMM</name>
<dbReference type="STRING" id="1579979.WM2015_746"/>
<reference evidence="1 2" key="1">
    <citation type="submission" date="2015-07" db="EMBL/GenBank/DDBJ databases">
        <authorList>
            <person name="Noorani M."/>
        </authorList>
    </citation>
    <scope>NUCLEOTIDE SEQUENCE [LARGE SCALE GENOMIC DNA]</scope>
    <source>
        <strain evidence="1 2">KCTC 42284</strain>
    </source>
</reference>
<dbReference type="EMBL" id="CP012154">
    <property type="protein sequence ID" value="AKS41127.1"/>
    <property type="molecule type" value="Genomic_DNA"/>
</dbReference>
<gene>
    <name evidence="1" type="ORF">WM2015_746</name>
</gene>
<dbReference type="Pfam" id="PF00485">
    <property type="entry name" value="PRK"/>
    <property type="match status" value="1"/>
</dbReference>
<dbReference type="RefSeq" id="WP_049724787.1">
    <property type="nucleotide sequence ID" value="NZ_CP012154.1"/>
</dbReference>
<dbReference type="Gene3D" id="3.40.50.300">
    <property type="entry name" value="P-loop containing nucleotide triphosphate hydrolases"/>
    <property type="match status" value="1"/>
</dbReference>
<dbReference type="InterPro" id="IPR027417">
    <property type="entry name" value="P-loop_NTPase"/>
</dbReference>
<accession>A0A0K0XU23</accession>